<accession>A0ABQ3WNZ7</accession>
<comment type="caution">
    <text evidence="2">The sequence shown here is derived from an EMBL/GenBank/DDBJ whole genome shotgun (WGS) entry which is preliminary data.</text>
</comment>
<feature type="domain" description="Serine aminopeptidase S33" evidence="1">
    <location>
        <begin position="85"/>
        <end position="206"/>
    </location>
</feature>
<protein>
    <recommendedName>
        <fullName evidence="1">Serine aminopeptidase S33 domain-containing protein</fullName>
    </recommendedName>
</protein>
<dbReference type="SUPFAM" id="SSF53474">
    <property type="entry name" value="alpha/beta-Hydrolases"/>
    <property type="match status" value="1"/>
</dbReference>
<organism evidence="2">
    <name type="scientific">Actinoplanes campanulatus</name>
    <dbReference type="NCBI Taxonomy" id="113559"/>
    <lineage>
        <taxon>Bacteria</taxon>
        <taxon>Bacillati</taxon>
        <taxon>Actinomycetota</taxon>
        <taxon>Actinomycetes</taxon>
        <taxon>Micromonosporales</taxon>
        <taxon>Micromonosporaceae</taxon>
        <taxon>Actinoplanes</taxon>
    </lineage>
</organism>
<dbReference type="InterPro" id="IPR022742">
    <property type="entry name" value="Hydrolase_4"/>
</dbReference>
<gene>
    <name evidence="2" type="ORF">Aca07nite_51990</name>
</gene>
<dbReference type="EMBL" id="BOMF01000098">
    <property type="protein sequence ID" value="GID47924.1"/>
    <property type="molecule type" value="Genomic_DNA"/>
</dbReference>
<proteinExistence type="predicted"/>
<evidence type="ECO:0000259" key="1">
    <source>
        <dbReference type="Pfam" id="PF12146"/>
    </source>
</evidence>
<dbReference type="Gene3D" id="3.40.50.1820">
    <property type="entry name" value="alpha/beta hydrolase"/>
    <property type="match status" value="1"/>
</dbReference>
<name>A0ABQ3WNZ7_9ACTN</name>
<reference evidence="2" key="1">
    <citation type="submission" date="2021-01" db="EMBL/GenBank/DDBJ databases">
        <title>Whole genome shotgun sequence of Actinoplanes capillaceus NBRC 16408.</title>
        <authorList>
            <person name="Komaki H."/>
            <person name="Tamura T."/>
        </authorList>
    </citation>
    <scope>NUCLEOTIDE SEQUENCE [LARGE SCALE GENOMIC DNA]</scope>
    <source>
        <strain evidence="2">NBRC 16408</strain>
    </source>
</reference>
<dbReference type="Pfam" id="PF12146">
    <property type="entry name" value="Hydrolase_4"/>
    <property type="match status" value="1"/>
</dbReference>
<dbReference type="InterPro" id="IPR029058">
    <property type="entry name" value="AB_hydrolase_fold"/>
</dbReference>
<sequence length="248" mass="26780">MVAGAEPGAVGAVVTSYHRGVFGVVRSRAVGVPRAGVPEIVLVQGLAVADYLLPGLAALSSFTRAHLLELPAERLSVEGYGGAVADWLAENMRYPVILAGHSSGTQVAAEAASRDPSVAGLVLTAPMTDPAHRRPDRLFRRWLLAGRREAPGVLATQWPEWRRAGPRLIAHLVRVHRRHVIEESLRRVTVPILVLRGREDPMCTARWARSLATSGYVELPGAHDFCWGDPNGWSAPMRAFAETVARSG</sequence>
<evidence type="ECO:0000313" key="2">
    <source>
        <dbReference type="EMBL" id="GID47924.1"/>
    </source>
</evidence>